<dbReference type="Gene3D" id="3.30.460.40">
    <property type="match status" value="1"/>
</dbReference>
<dbReference type="InterPro" id="IPR007055">
    <property type="entry name" value="BON_dom"/>
</dbReference>
<organism evidence="2 3">
    <name type="scientific">Marinactinospora rubrisoli</name>
    <dbReference type="NCBI Taxonomy" id="2715399"/>
    <lineage>
        <taxon>Bacteria</taxon>
        <taxon>Bacillati</taxon>
        <taxon>Actinomycetota</taxon>
        <taxon>Actinomycetes</taxon>
        <taxon>Streptosporangiales</taxon>
        <taxon>Nocardiopsidaceae</taxon>
        <taxon>Marinactinospora</taxon>
    </lineage>
</organism>
<name>A0ABW2KH03_9ACTN</name>
<dbReference type="InterPro" id="IPR043519">
    <property type="entry name" value="NT_sf"/>
</dbReference>
<reference evidence="3" key="1">
    <citation type="journal article" date="2019" name="Int. J. Syst. Evol. Microbiol.">
        <title>The Global Catalogue of Microorganisms (GCM) 10K type strain sequencing project: providing services to taxonomists for standard genome sequencing and annotation.</title>
        <authorList>
            <consortium name="The Broad Institute Genomics Platform"/>
            <consortium name="The Broad Institute Genome Sequencing Center for Infectious Disease"/>
            <person name="Wu L."/>
            <person name="Ma J."/>
        </authorList>
    </citation>
    <scope>NUCLEOTIDE SEQUENCE [LARGE SCALE GENOMIC DNA]</scope>
    <source>
        <strain evidence="3">CGMCC 4.7382</strain>
    </source>
</reference>
<dbReference type="RefSeq" id="WP_379871291.1">
    <property type="nucleotide sequence ID" value="NZ_JBHTBH010000005.1"/>
</dbReference>
<dbReference type="SUPFAM" id="SSF81301">
    <property type="entry name" value="Nucleotidyltransferase"/>
    <property type="match status" value="1"/>
</dbReference>
<dbReference type="Pfam" id="PF14907">
    <property type="entry name" value="NTP_transf_5"/>
    <property type="match status" value="1"/>
</dbReference>
<keyword evidence="3" id="KW-1185">Reference proteome</keyword>
<evidence type="ECO:0000313" key="2">
    <source>
        <dbReference type="EMBL" id="MFC7328643.1"/>
    </source>
</evidence>
<dbReference type="PROSITE" id="PS50914">
    <property type="entry name" value="BON"/>
    <property type="match status" value="1"/>
</dbReference>
<proteinExistence type="predicted"/>
<dbReference type="InterPro" id="IPR039498">
    <property type="entry name" value="NTP_transf_5"/>
</dbReference>
<dbReference type="Pfam" id="PF04972">
    <property type="entry name" value="BON"/>
    <property type="match status" value="1"/>
</dbReference>
<gene>
    <name evidence="2" type="ORF">ACFQRF_12905</name>
</gene>
<dbReference type="Proteomes" id="UP001596540">
    <property type="component" value="Unassembled WGS sequence"/>
</dbReference>
<comment type="caution">
    <text evidence="2">The sequence shown here is derived from an EMBL/GenBank/DDBJ whole genome shotgun (WGS) entry which is preliminary data.</text>
</comment>
<protein>
    <submittedName>
        <fullName evidence="2">BON domain-containing protein</fullName>
    </submittedName>
</protein>
<feature type="domain" description="BON" evidence="1">
    <location>
        <begin position="195"/>
        <end position="263"/>
    </location>
</feature>
<accession>A0ABW2KH03</accession>
<evidence type="ECO:0000259" key="1">
    <source>
        <dbReference type="PROSITE" id="PS50914"/>
    </source>
</evidence>
<sequence>MREGPETEALLTTLKRVAITLKAADVPFALSGSFAAYARGATAPDHDVDFVLLPEDVDRAAAALAGAGLRRVMVAEDWLVKVFDGTSQVDLIYRPSEHAITAPLLRRATPMKVHSIHVPVMDATDLLVMMLRAFTEHHCDYSTPLEVSRALREQVDWDRVRGETADSPYAHAFLVLLRHLTVIGPKEENLMAGEEPQYLAGHLQQALAEDPRTGALGIRVRVHGTDVHLSGELPSTERRRAVLAVARELVPDYAVHDDLAVSGMEGETKEERLA</sequence>
<dbReference type="EMBL" id="JBHTBH010000005">
    <property type="protein sequence ID" value="MFC7328643.1"/>
    <property type="molecule type" value="Genomic_DNA"/>
</dbReference>
<evidence type="ECO:0000313" key="3">
    <source>
        <dbReference type="Proteomes" id="UP001596540"/>
    </source>
</evidence>